<keyword evidence="1" id="KW-0597">Phosphoprotein</keyword>
<dbReference type="SMART" id="SM00850">
    <property type="entry name" value="LytTR"/>
    <property type="match status" value="1"/>
</dbReference>
<reference evidence="5" key="1">
    <citation type="submission" date="2016-10" db="EMBL/GenBank/DDBJ databases">
        <authorList>
            <person name="Varghese N."/>
            <person name="Submissions S."/>
        </authorList>
    </citation>
    <scope>NUCLEOTIDE SEQUENCE [LARGE SCALE GENOMIC DNA]</scope>
    <source>
        <strain evidence="5">DSM 22703</strain>
    </source>
</reference>
<dbReference type="PANTHER" id="PTHR37299">
    <property type="entry name" value="TRANSCRIPTIONAL REGULATOR-RELATED"/>
    <property type="match status" value="1"/>
</dbReference>
<evidence type="ECO:0000313" key="4">
    <source>
        <dbReference type="EMBL" id="SDA66029.1"/>
    </source>
</evidence>
<protein>
    <submittedName>
        <fullName evidence="4">Two component transcriptional regulator, LytTR family</fullName>
    </submittedName>
</protein>
<dbReference type="EMBL" id="FMXE01000009">
    <property type="protein sequence ID" value="SDA66029.1"/>
    <property type="molecule type" value="Genomic_DNA"/>
</dbReference>
<dbReference type="PROSITE" id="PS50110">
    <property type="entry name" value="RESPONSE_REGULATORY"/>
    <property type="match status" value="1"/>
</dbReference>
<evidence type="ECO:0000259" key="3">
    <source>
        <dbReference type="PROSITE" id="PS50930"/>
    </source>
</evidence>
<name>A0A1G5X6I4_9BACT</name>
<feature type="domain" description="HTH LytTR-type" evidence="3">
    <location>
        <begin position="149"/>
        <end position="258"/>
    </location>
</feature>
<keyword evidence="5" id="KW-1185">Reference proteome</keyword>
<dbReference type="PANTHER" id="PTHR37299:SF1">
    <property type="entry name" value="STAGE 0 SPORULATION PROTEIN A HOMOLOG"/>
    <property type="match status" value="1"/>
</dbReference>
<accession>A0A1G5X6I4</accession>
<dbReference type="InterPro" id="IPR001789">
    <property type="entry name" value="Sig_transdc_resp-reg_receiver"/>
</dbReference>
<dbReference type="SUPFAM" id="SSF52172">
    <property type="entry name" value="CheY-like"/>
    <property type="match status" value="1"/>
</dbReference>
<dbReference type="InterPro" id="IPR046947">
    <property type="entry name" value="LytR-like"/>
</dbReference>
<dbReference type="Gene3D" id="2.40.50.1020">
    <property type="entry name" value="LytTr DNA-binding domain"/>
    <property type="match status" value="1"/>
</dbReference>
<dbReference type="PROSITE" id="PS50930">
    <property type="entry name" value="HTH_LYTTR"/>
    <property type="match status" value="1"/>
</dbReference>
<evidence type="ECO:0000313" key="5">
    <source>
        <dbReference type="Proteomes" id="UP000198756"/>
    </source>
</evidence>
<dbReference type="GO" id="GO:0003677">
    <property type="term" value="F:DNA binding"/>
    <property type="evidence" value="ECO:0007669"/>
    <property type="project" value="InterPro"/>
</dbReference>
<dbReference type="Gene3D" id="3.40.50.2300">
    <property type="match status" value="1"/>
</dbReference>
<dbReference type="RefSeq" id="WP_092729377.1">
    <property type="nucleotide sequence ID" value="NZ_FMXE01000009.1"/>
</dbReference>
<dbReference type="GO" id="GO:0000156">
    <property type="term" value="F:phosphorelay response regulator activity"/>
    <property type="evidence" value="ECO:0007669"/>
    <property type="project" value="InterPro"/>
</dbReference>
<dbReference type="STRING" id="279824.SAMN03080617_01553"/>
<evidence type="ECO:0000259" key="2">
    <source>
        <dbReference type="PROSITE" id="PS50110"/>
    </source>
</evidence>
<dbReference type="Pfam" id="PF04397">
    <property type="entry name" value="LytTR"/>
    <property type="match status" value="1"/>
</dbReference>
<dbReference type="Pfam" id="PF00072">
    <property type="entry name" value="Response_reg"/>
    <property type="match status" value="1"/>
</dbReference>
<dbReference type="OrthoDB" id="1646880at2"/>
<dbReference type="Proteomes" id="UP000198756">
    <property type="component" value="Unassembled WGS sequence"/>
</dbReference>
<dbReference type="InterPro" id="IPR011006">
    <property type="entry name" value="CheY-like_superfamily"/>
</dbReference>
<feature type="domain" description="Response regulatory" evidence="2">
    <location>
        <begin position="4"/>
        <end position="117"/>
    </location>
</feature>
<dbReference type="InterPro" id="IPR007492">
    <property type="entry name" value="LytTR_DNA-bd_dom"/>
</dbReference>
<proteinExistence type="predicted"/>
<feature type="modified residue" description="4-aspartylphosphate" evidence="1">
    <location>
        <position position="57"/>
    </location>
</feature>
<dbReference type="AlphaFoldDB" id="A0A1G5X6I4"/>
<evidence type="ECO:0000256" key="1">
    <source>
        <dbReference type="PROSITE-ProRule" id="PRU00169"/>
    </source>
</evidence>
<organism evidence="4 5">
    <name type="scientific">Algoriphagus alkaliphilus</name>
    <dbReference type="NCBI Taxonomy" id="279824"/>
    <lineage>
        <taxon>Bacteria</taxon>
        <taxon>Pseudomonadati</taxon>
        <taxon>Bacteroidota</taxon>
        <taxon>Cytophagia</taxon>
        <taxon>Cytophagales</taxon>
        <taxon>Cyclobacteriaceae</taxon>
        <taxon>Algoriphagus</taxon>
    </lineage>
</organism>
<sequence length="258" mass="30064">MTKHLLLVEDEPLAQVRISTIIRKHRPDWVVADTVQSISELEQALKNQAIFDLILCDIHLADGLSFRAFQNKKIKIPIIFITAYDEYALQSFEHNCIDYVLKPIQEERLVKAFEKVESLIQSPVSEGFSSEFVDKFIQRYTQKTFKRRFLTKIGTKLSFTSVEEIAFFYSEGGITFLVTSNSSQKFMTDHSLNELETELLNPNKFYRINRSFIINLDNLLEMKPYHNGRLVLSLNAKSEEVIVVARERVNEFKSWIDQ</sequence>
<gene>
    <name evidence="4" type="ORF">SAMN03080617_01553</name>
</gene>
<dbReference type="SMART" id="SM00448">
    <property type="entry name" value="REC"/>
    <property type="match status" value="1"/>
</dbReference>